<evidence type="ECO:0008006" key="2">
    <source>
        <dbReference type="Google" id="ProtNLM"/>
    </source>
</evidence>
<dbReference type="InterPro" id="IPR025737">
    <property type="entry name" value="FApF"/>
</dbReference>
<evidence type="ECO:0000313" key="1">
    <source>
        <dbReference type="EMBL" id="GAG90707.1"/>
    </source>
</evidence>
<feature type="non-terminal residue" evidence="1">
    <location>
        <position position="1"/>
    </location>
</feature>
<gene>
    <name evidence="1" type="ORF">S01H4_48225</name>
</gene>
<sequence length="197" mass="22101">ALGLNIGLGKLVELQADFDMVYLDQHRIEKTYDNGDLRLWTKIKVKQEDSSFPSLGVRIGTKLPNADTDNRGTNETDFFILMLFSRHFDNLYAHLNLGLGILGDPHRRASQDDVMVYAAALEMPLKSVPMKLVAEVYGQAFSNGRHNNISSAKCGIQYEITDDFVWDLFGAGGLTNDSEDWSAGTGFTYRFQAFELH</sequence>
<dbReference type="AlphaFoldDB" id="X1CBW0"/>
<comment type="caution">
    <text evidence="1">The sequence shown here is derived from an EMBL/GenBank/DDBJ whole genome shotgun (WGS) entry which is preliminary data.</text>
</comment>
<proteinExistence type="predicted"/>
<organism evidence="1">
    <name type="scientific">marine sediment metagenome</name>
    <dbReference type="NCBI Taxonomy" id="412755"/>
    <lineage>
        <taxon>unclassified sequences</taxon>
        <taxon>metagenomes</taxon>
        <taxon>ecological metagenomes</taxon>
    </lineage>
</organism>
<protein>
    <recommendedName>
        <fullName evidence="2">Alginate export domain-containing protein</fullName>
    </recommendedName>
</protein>
<accession>X1CBW0</accession>
<dbReference type="Pfam" id="PF13557">
    <property type="entry name" value="Phenol_MetA_deg"/>
    <property type="match status" value="1"/>
</dbReference>
<reference evidence="1" key="1">
    <citation type="journal article" date="2014" name="Front. Microbiol.">
        <title>High frequency of phylogenetically diverse reductive dehalogenase-homologous genes in deep subseafloor sedimentary metagenomes.</title>
        <authorList>
            <person name="Kawai M."/>
            <person name="Futagami T."/>
            <person name="Toyoda A."/>
            <person name="Takaki Y."/>
            <person name="Nishi S."/>
            <person name="Hori S."/>
            <person name="Arai W."/>
            <person name="Tsubouchi T."/>
            <person name="Morono Y."/>
            <person name="Uchiyama I."/>
            <person name="Ito T."/>
            <person name="Fujiyama A."/>
            <person name="Inagaki F."/>
            <person name="Takami H."/>
        </authorList>
    </citation>
    <scope>NUCLEOTIDE SEQUENCE</scope>
    <source>
        <strain evidence="1">Expedition CK06-06</strain>
    </source>
</reference>
<dbReference type="EMBL" id="BART01027163">
    <property type="protein sequence ID" value="GAG90707.1"/>
    <property type="molecule type" value="Genomic_DNA"/>
</dbReference>
<name>X1CBW0_9ZZZZ</name>